<protein>
    <submittedName>
        <fullName evidence="1">Uncharacterized protein</fullName>
    </submittedName>
</protein>
<comment type="caution">
    <text evidence="1">The sequence shown here is derived from an EMBL/GenBank/DDBJ whole genome shotgun (WGS) entry which is preliminary data.</text>
</comment>
<name>A0ABP4W1W4_9ACTN</name>
<proteinExistence type="predicted"/>
<dbReference type="Proteomes" id="UP001500655">
    <property type="component" value="Unassembled WGS sequence"/>
</dbReference>
<keyword evidence="2" id="KW-1185">Reference proteome</keyword>
<evidence type="ECO:0000313" key="2">
    <source>
        <dbReference type="Proteomes" id="UP001500655"/>
    </source>
</evidence>
<organism evidence="1 2">
    <name type="scientific">Luedemannella helvata</name>
    <dbReference type="NCBI Taxonomy" id="349315"/>
    <lineage>
        <taxon>Bacteria</taxon>
        <taxon>Bacillati</taxon>
        <taxon>Actinomycetota</taxon>
        <taxon>Actinomycetes</taxon>
        <taxon>Micromonosporales</taxon>
        <taxon>Micromonosporaceae</taxon>
        <taxon>Luedemannella</taxon>
    </lineage>
</organism>
<accession>A0ABP4W1W4</accession>
<reference evidence="2" key="1">
    <citation type="journal article" date="2019" name="Int. J. Syst. Evol. Microbiol.">
        <title>The Global Catalogue of Microorganisms (GCM) 10K type strain sequencing project: providing services to taxonomists for standard genome sequencing and annotation.</title>
        <authorList>
            <consortium name="The Broad Institute Genomics Platform"/>
            <consortium name="The Broad Institute Genome Sequencing Center for Infectious Disease"/>
            <person name="Wu L."/>
            <person name="Ma J."/>
        </authorList>
    </citation>
    <scope>NUCLEOTIDE SEQUENCE [LARGE SCALE GENOMIC DNA]</scope>
    <source>
        <strain evidence="2">JCM 13249</strain>
    </source>
</reference>
<gene>
    <name evidence="1" type="ORF">GCM10009681_15340</name>
</gene>
<sequence length="139" mass="15053">MPQLGHVTDPLLEQVGASGGAGFEKPAGPLGLDVLGQHDDPEFRMAAGQRLGRPDALVVVVGPHPHIGDHRIGTVCLDRRQQRLDILNRGDQLDAAVGAQHRAQRLPDQEAVLSHDDPNRHGRSPYAVLTARHAWRGTQ</sequence>
<evidence type="ECO:0000313" key="1">
    <source>
        <dbReference type="EMBL" id="GAA1745340.1"/>
    </source>
</evidence>
<dbReference type="EMBL" id="BAAALS010000005">
    <property type="protein sequence ID" value="GAA1745340.1"/>
    <property type="molecule type" value="Genomic_DNA"/>
</dbReference>